<organism evidence="2 3">
    <name type="scientific">Candidatus Egerieisoma faecipullorum</name>
    <dbReference type="NCBI Taxonomy" id="2840963"/>
    <lineage>
        <taxon>Bacteria</taxon>
        <taxon>Bacillati</taxon>
        <taxon>Bacillota</taxon>
        <taxon>Clostridia</taxon>
        <taxon>Eubacteriales</taxon>
        <taxon>Clostridiaceae</taxon>
        <taxon>Clostridiaceae incertae sedis</taxon>
        <taxon>Candidatus Egerieisoma</taxon>
    </lineage>
</organism>
<gene>
    <name evidence="2" type="ORF">IAD50_00610</name>
</gene>
<dbReference type="InterPro" id="IPR025584">
    <property type="entry name" value="Cthe_2159"/>
</dbReference>
<dbReference type="PROSITE" id="PS51257">
    <property type="entry name" value="PROKAR_LIPOPROTEIN"/>
    <property type="match status" value="1"/>
</dbReference>
<feature type="signal peptide" evidence="1">
    <location>
        <begin position="1"/>
        <end position="32"/>
    </location>
</feature>
<reference evidence="2" key="1">
    <citation type="submission" date="2020-10" db="EMBL/GenBank/DDBJ databases">
        <authorList>
            <person name="Gilroy R."/>
        </authorList>
    </citation>
    <scope>NUCLEOTIDE SEQUENCE</scope>
    <source>
        <strain evidence="2">CHK195-4489</strain>
    </source>
</reference>
<comment type="caution">
    <text evidence="2">The sequence shown here is derived from an EMBL/GenBank/DDBJ whole genome shotgun (WGS) entry which is preliminary data.</text>
</comment>
<evidence type="ECO:0000256" key="1">
    <source>
        <dbReference type="SAM" id="SignalP"/>
    </source>
</evidence>
<keyword evidence="1" id="KW-0732">Signal</keyword>
<protein>
    <submittedName>
        <fullName evidence="2">Carbohydrate-binding domain-containing protein</fullName>
    </submittedName>
</protein>
<sequence>MKQCYYRFTAAAAVLLALALALCGCSSGGNQAAAEGTDAGGSGGSNFWNSEENGASAGTPANLNVTVDYSDFDVLDTWDDDACRIELQDGGASISGSGAEAEQREYYVVKITEGGTYVISGSLENGQIYVEAGENQVHLVLNGAAISCNASAPIYINNGRKTVITLAAGTENILTDGTDYTYSVTETDAETGEVTGEPNAALFSKKALTMNGSGSLSVTGNFNNGITCKDELKIMNGTITVTAKNHGIRGNDFVVIKGGSIAVAASEGDGIKSTKADHAEKGYVYIENGTLSVTAGDDGIQAVTIAVVKGGAISLACGKDGIHSDGGISVSGGEILITAEDDGMHADGTLSISGGTIDIEKSYEGLEGLEIDISGGKIHLTAEDDGLNASAGSASGTDGWRGFGGGGGMQYDSSCQIYISGGYLYVDADGDGIDSNGDLTISGGSVIINGPTNSGNGALDANGTILVNGGFLVASGSSGMAEYPSGSSEQNVIVATLSQQQAGALLRIEDADGNDLLTFTSTKTYNSLVFSSPDIKSGMEYTVYTGGSYSGGTESDGLMADGSYTGGSAFGSVTVSTILSYVGTSGGMNGPGGMGGRPGRR</sequence>
<dbReference type="Pfam" id="PF14262">
    <property type="entry name" value="Cthe_2159"/>
    <property type="match status" value="1"/>
</dbReference>
<dbReference type="EMBL" id="DVMM01000011">
    <property type="protein sequence ID" value="HIU28778.1"/>
    <property type="molecule type" value="Genomic_DNA"/>
</dbReference>
<feature type="chain" id="PRO_5039630821" evidence="1">
    <location>
        <begin position="33"/>
        <end position="601"/>
    </location>
</feature>
<evidence type="ECO:0000313" key="2">
    <source>
        <dbReference type="EMBL" id="HIU28778.1"/>
    </source>
</evidence>
<dbReference type="Proteomes" id="UP000824089">
    <property type="component" value="Unassembled WGS sequence"/>
</dbReference>
<accession>A0A9D1LA22</accession>
<evidence type="ECO:0000313" key="3">
    <source>
        <dbReference type="Proteomes" id="UP000824089"/>
    </source>
</evidence>
<dbReference type="AlphaFoldDB" id="A0A9D1LA22"/>
<proteinExistence type="predicted"/>
<reference evidence="2" key="2">
    <citation type="journal article" date="2021" name="PeerJ">
        <title>Extensive microbial diversity within the chicken gut microbiome revealed by metagenomics and culture.</title>
        <authorList>
            <person name="Gilroy R."/>
            <person name="Ravi A."/>
            <person name="Getino M."/>
            <person name="Pursley I."/>
            <person name="Horton D.L."/>
            <person name="Alikhan N.F."/>
            <person name="Baker D."/>
            <person name="Gharbi K."/>
            <person name="Hall N."/>
            <person name="Watson M."/>
            <person name="Adriaenssens E.M."/>
            <person name="Foster-Nyarko E."/>
            <person name="Jarju S."/>
            <person name="Secka A."/>
            <person name="Antonio M."/>
            <person name="Oren A."/>
            <person name="Chaudhuri R.R."/>
            <person name="La Ragione R."/>
            <person name="Hildebrand F."/>
            <person name="Pallen M.J."/>
        </authorList>
    </citation>
    <scope>NUCLEOTIDE SEQUENCE</scope>
    <source>
        <strain evidence="2">CHK195-4489</strain>
    </source>
</reference>
<name>A0A9D1LA22_9CLOT</name>